<dbReference type="EMBL" id="BAABCE010000003">
    <property type="protein sequence ID" value="GAA3536606.1"/>
    <property type="molecule type" value="Genomic_DNA"/>
</dbReference>
<feature type="compositionally biased region" description="Gly residues" evidence="1">
    <location>
        <begin position="32"/>
        <end position="41"/>
    </location>
</feature>
<accession>A0ABP6VMN6</accession>
<keyword evidence="3" id="KW-1185">Reference proteome</keyword>
<comment type="caution">
    <text evidence="2">The sequence shown here is derived from an EMBL/GenBank/DDBJ whole genome shotgun (WGS) entry which is preliminary data.</text>
</comment>
<name>A0ABP6VMN6_9ACTN</name>
<reference evidence="3" key="1">
    <citation type="journal article" date="2019" name="Int. J. Syst. Evol. Microbiol.">
        <title>The Global Catalogue of Microorganisms (GCM) 10K type strain sequencing project: providing services to taxonomists for standard genome sequencing and annotation.</title>
        <authorList>
            <consortium name="The Broad Institute Genomics Platform"/>
            <consortium name="The Broad Institute Genome Sequencing Center for Infectious Disease"/>
            <person name="Wu L."/>
            <person name="Ma J."/>
        </authorList>
    </citation>
    <scope>NUCLEOTIDE SEQUENCE [LARGE SCALE GENOMIC DNA]</scope>
    <source>
        <strain evidence="3">JCM 17656</strain>
    </source>
</reference>
<dbReference type="Proteomes" id="UP001500707">
    <property type="component" value="Unassembled WGS sequence"/>
</dbReference>
<evidence type="ECO:0000256" key="1">
    <source>
        <dbReference type="SAM" id="MobiDB-lite"/>
    </source>
</evidence>
<protein>
    <submittedName>
        <fullName evidence="2">Uncharacterized protein</fullName>
    </submittedName>
</protein>
<organism evidence="2 3">
    <name type="scientific">Streptomyces osmaniensis</name>
    <dbReference type="NCBI Taxonomy" id="593134"/>
    <lineage>
        <taxon>Bacteria</taxon>
        <taxon>Bacillati</taxon>
        <taxon>Actinomycetota</taxon>
        <taxon>Actinomycetes</taxon>
        <taxon>Kitasatosporales</taxon>
        <taxon>Streptomycetaceae</taxon>
        <taxon>Streptomyces</taxon>
    </lineage>
</organism>
<sequence length="72" mass="7779">MSKGCGTGVAPVGVHRHTTHPPSGRDSRERSGVGGMRGGFRGESQTRRQMALDVRPKSMWRREVRCGSNGTA</sequence>
<feature type="region of interest" description="Disordered" evidence="1">
    <location>
        <begin position="1"/>
        <end position="72"/>
    </location>
</feature>
<evidence type="ECO:0000313" key="3">
    <source>
        <dbReference type="Proteomes" id="UP001500707"/>
    </source>
</evidence>
<proteinExistence type="predicted"/>
<gene>
    <name evidence="2" type="ORF">GCM10022295_18340</name>
</gene>
<feature type="compositionally biased region" description="Basic and acidic residues" evidence="1">
    <location>
        <begin position="54"/>
        <end position="65"/>
    </location>
</feature>
<evidence type="ECO:0000313" key="2">
    <source>
        <dbReference type="EMBL" id="GAA3536606.1"/>
    </source>
</evidence>